<dbReference type="PROSITE" id="PS50090">
    <property type="entry name" value="MYB_LIKE"/>
    <property type="match status" value="1"/>
</dbReference>
<keyword evidence="4" id="KW-1185">Reference proteome</keyword>
<accession>I2H4Y4</accession>
<evidence type="ECO:0000256" key="1">
    <source>
        <dbReference type="SAM" id="MobiDB-lite"/>
    </source>
</evidence>
<reference evidence="3 4" key="1">
    <citation type="journal article" date="2011" name="Proc. Natl. Acad. Sci. U.S.A.">
        <title>Evolutionary erosion of yeast sex chromosomes by mating-type switching accidents.</title>
        <authorList>
            <person name="Gordon J.L."/>
            <person name="Armisen D."/>
            <person name="Proux-Wera E."/>
            <person name="Oheigeartaigh S.S."/>
            <person name="Byrne K.P."/>
            <person name="Wolfe K.H."/>
        </authorList>
    </citation>
    <scope>NUCLEOTIDE SEQUENCE [LARGE SCALE GENOMIC DNA]</scope>
    <source>
        <strain evidence="4">ATCC 34711 / CBS 6284 / DSM 70876 / NBRC 10599 / NRRL Y-10934 / UCD 77-7</strain>
    </source>
</reference>
<evidence type="ECO:0000313" key="4">
    <source>
        <dbReference type="Proteomes" id="UP000002866"/>
    </source>
</evidence>
<dbReference type="GeneID" id="14496509"/>
<dbReference type="Proteomes" id="UP000002866">
    <property type="component" value="Chromosome 5"/>
</dbReference>
<dbReference type="InterPro" id="IPR001005">
    <property type="entry name" value="SANT/Myb"/>
</dbReference>
<feature type="region of interest" description="Disordered" evidence="1">
    <location>
        <begin position="521"/>
        <end position="540"/>
    </location>
</feature>
<gene>
    <name evidence="3" type="primary">TBLA0E03820</name>
    <name evidence="3" type="ORF">TBLA_0E03820</name>
</gene>
<name>I2H4Y4_HENB6</name>
<evidence type="ECO:0000259" key="2">
    <source>
        <dbReference type="PROSITE" id="PS50090"/>
    </source>
</evidence>
<dbReference type="AlphaFoldDB" id="I2H4Y4"/>
<dbReference type="HOGENOM" id="CLU_407202_0_0_1"/>
<dbReference type="KEGG" id="tbl:TBLA_0E03820"/>
<dbReference type="RefSeq" id="XP_004180955.1">
    <property type="nucleotide sequence ID" value="XM_004180907.1"/>
</dbReference>
<protein>
    <recommendedName>
        <fullName evidence="2">Myb-like domain-containing protein</fullName>
    </recommendedName>
</protein>
<dbReference type="eggNOG" id="ENOG502S5B4">
    <property type="taxonomic scope" value="Eukaryota"/>
</dbReference>
<dbReference type="EMBL" id="HE806320">
    <property type="protein sequence ID" value="CCH61436.1"/>
    <property type="molecule type" value="Genomic_DNA"/>
</dbReference>
<feature type="compositionally biased region" description="Low complexity" evidence="1">
    <location>
        <begin position="189"/>
        <end position="232"/>
    </location>
</feature>
<sequence length="675" mass="75586">MELFQPDFTLLSQNDNNNNNVSENNNNNKILDSNNKLAGIIASKNIKNNNYKLNQNVVINNKNNPDNTTIVDIKRIINDKDLKKNSIPLHLHHLHHNHNDINSPTNALIKSGPILQRSIPTIFKPNSSSSSSYYSNYNGTGNGSEIGNVNILNSTNAIGNNSYNINKVTNSINTNTITKTSLSVSSASTASSVSSSSSKLRPTSNSTSNSSLNNQSDQINNPSTSSNSSIKSSETDINNTGNMFTKSISSDVITTTNNNNNTNNMTFHNDSNNVRQIRKKWKEMENIALLKVLLNYSYLLNYVEFFKPMKNFWLKISKVLLIEYSIKRNPRQCHDRFKVLYLKSFKINNSPMNNLSSQSQFDETDNPNHNDSTTIYNNELNHLLLQIRKTFGFSNGNIILKNVHSHKNINNDSSNNNEQHGTNINSSMLDQDNSNINTASMIQCDKKQYMDTMFQSIYNIITNLQNQVDILKNQVDLMDKRYTEQNLMFQNMFFPNSNMNPTANENLNASSINNQNSINLQQQTSQTQSNQTQSTQPQSISQQFNTFMNQYSNINFNNTNVNTAVNGQNTNQSNNIISSPTAYSQIPSAYQSNHNSSFSAQNPTPNIPTILSRSVNPITNSLHKNTISSNLSTSLPISSTLRAPDVIIPNVQILSTSTITKIGTEAENDDHNNSE</sequence>
<organism evidence="3 4">
    <name type="scientific">Henningerozyma blattae (strain ATCC 34711 / CBS 6284 / DSM 70876 / NBRC 10599 / NRRL Y-10934 / UCD 77-7)</name>
    <name type="common">Yeast</name>
    <name type="synonym">Tetrapisispora blattae</name>
    <dbReference type="NCBI Taxonomy" id="1071380"/>
    <lineage>
        <taxon>Eukaryota</taxon>
        <taxon>Fungi</taxon>
        <taxon>Dikarya</taxon>
        <taxon>Ascomycota</taxon>
        <taxon>Saccharomycotina</taxon>
        <taxon>Saccharomycetes</taxon>
        <taxon>Saccharomycetales</taxon>
        <taxon>Saccharomycetaceae</taxon>
        <taxon>Henningerozyma</taxon>
    </lineage>
</organism>
<proteinExistence type="predicted"/>
<feature type="region of interest" description="Disordered" evidence="1">
    <location>
        <begin position="189"/>
        <end position="236"/>
    </location>
</feature>
<evidence type="ECO:0000313" key="3">
    <source>
        <dbReference type="EMBL" id="CCH61436.1"/>
    </source>
</evidence>
<feature type="domain" description="Myb-like" evidence="2">
    <location>
        <begin position="273"/>
        <end position="341"/>
    </location>
</feature>
<dbReference type="OrthoDB" id="4036644at2759"/>
<dbReference type="InParanoid" id="I2H4Y4"/>